<evidence type="ECO:0000256" key="3">
    <source>
        <dbReference type="ARBA" id="ARBA00023242"/>
    </source>
</evidence>
<feature type="compositionally biased region" description="Polar residues" evidence="5">
    <location>
        <begin position="165"/>
        <end position="174"/>
    </location>
</feature>
<dbReference type="OrthoDB" id="10027956at2759"/>
<feature type="compositionally biased region" description="Low complexity" evidence="5">
    <location>
        <begin position="181"/>
        <end position="192"/>
    </location>
</feature>
<dbReference type="SMART" id="SM00398">
    <property type="entry name" value="HMG"/>
    <property type="match status" value="1"/>
</dbReference>
<evidence type="ECO:0000313" key="8">
    <source>
        <dbReference type="Proteomes" id="UP000550086"/>
    </source>
</evidence>
<dbReference type="FunFam" id="1.10.30.10:FF:000005">
    <property type="entry name" value="TOX high mobility group box family member 3"/>
    <property type="match status" value="1"/>
</dbReference>
<dbReference type="PANTHER" id="PTHR45781:SF3">
    <property type="entry name" value="TOX HIGH MOBILITY GROUP BOX FAMILY MEMBER 3"/>
    <property type="match status" value="1"/>
</dbReference>
<feature type="compositionally biased region" description="Low complexity" evidence="5">
    <location>
        <begin position="464"/>
        <end position="480"/>
    </location>
</feature>
<evidence type="ECO:0000256" key="5">
    <source>
        <dbReference type="SAM" id="MobiDB-lite"/>
    </source>
</evidence>
<dbReference type="InterPro" id="IPR009071">
    <property type="entry name" value="HMG_box_dom"/>
</dbReference>
<dbReference type="PROSITE" id="PS50118">
    <property type="entry name" value="HMG_BOX_2"/>
    <property type="match status" value="1"/>
</dbReference>
<name>A0A7L2YXU8_JACJC</name>
<feature type="compositionally biased region" description="Low complexity" evidence="5">
    <location>
        <begin position="403"/>
        <end position="445"/>
    </location>
</feature>
<dbReference type="GO" id="GO:0006357">
    <property type="term" value="P:regulation of transcription by RNA polymerase II"/>
    <property type="evidence" value="ECO:0007669"/>
    <property type="project" value="TreeGrafter"/>
</dbReference>
<comment type="subcellular location">
    <subcellularLocation>
        <location evidence="1">Nucleus</location>
    </subcellularLocation>
</comment>
<keyword evidence="2 4" id="KW-0238">DNA-binding</keyword>
<dbReference type="Proteomes" id="UP000550086">
    <property type="component" value="Unassembled WGS sequence"/>
</dbReference>
<dbReference type="PRINTS" id="PR00886">
    <property type="entry name" value="HIGHMOBLTY12"/>
</dbReference>
<protein>
    <submittedName>
        <fullName evidence="7">TOX3 protein</fullName>
    </submittedName>
</protein>
<dbReference type="AlphaFoldDB" id="A0A7L2YXU8"/>
<dbReference type="CDD" id="cd21995">
    <property type="entry name" value="HMG-box_TOX-like"/>
    <property type="match status" value="1"/>
</dbReference>
<feature type="non-terminal residue" evidence="7">
    <location>
        <position position="486"/>
    </location>
</feature>
<evidence type="ECO:0000313" key="7">
    <source>
        <dbReference type="EMBL" id="NXS97647.1"/>
    </source>
</evidence>
<comment type="caution">
    <text evidence="7">The sequence shown here is derived from an EMBL/GenBank/DDBJ whole genome shotgun (WGS) entry which is preliminary data.</text>
</comment>
<keyword evidence="3 4" id="KW-0539">Nucleus</keyword>
<dbReference type="InterPro" id="IPR036910">
    <property type="entry name" value="HMG_box_dom_sf"/>
</dbReference>
<feature type="region of interest" description="Disordered" evidence="5">
    <location>
        <begin position="396"/>
        <end position="480"/>
    </location>
</feature>
<reference evidence="7 8" key="1">
    <citation type="submission" date="2019-09" db="EMBL/GenBank/DDBJ databases">
        <title>Bird 10,000 Genomes (B10K) Project - Family phase.</title>
        <authorList>
            <person name="Zhang G."/>
        </authorList>
    </citation>
    <scope>NUCLEOTIDE SEQUENCE [LARGE SCALE GENOMIC DNA]</scope>
    <source>
        <strain evidence="7">B10K-DU-002-59</strain>
        <tissue evidence="7">Muscle</tissue>
    </source>
</reference>
<dbReference type="GO" id="GO:0031490">
    <property type="term" value="F:chromatin DNA binding"/>
    <property type="evidence" value="ECO:0007669"/>
    <property type="project" value="TreeGrafter"/>
</dbReference>
<dbReference type="PANTHER" id="PTHR45781">
    <property type="entry name" value="AGAP000281-PA"/>
    <property type="match status" value="1"/>
</dbReference>
<evidence type="ECO:0000256" key="1">
    <source>
        <dbReference type="ARBA" id="ARBA00004123"/>
    </source>
</evidence>
<feature type="DNA-binding region" description="HMG box" evidence="4">
    <location>
        <begin position="232"/>
        <end position="300"/>
    </location>
</feature>
<feature type="compositionally biased region" description="Basic and acidic residues" evidence="5">
    <location>
        <begin position="200"/>
        <end position="216"/>
    </location>
</feature>
<organism evidence="7 8">
    <name type="scientific">Jacana jacana</name>
    <name type="common">Wattled jacana</name>
    <name type="synonym">Parra jacana</name>
    <dbReference type="NCBI Taxonomy" id="54508"/>
    <lineage>
        <taxon>Eukaryota</taxon>
        <taxon>Metazoa</taxon>
        <taxon>Chordata</taxon>
        <taxon>Craniata</taxon>
        <taxon>Vertebrata</taxon>
        <taxon>Euteleostomi</taxon>
        <taxon>Archelosauria</taxon>
        <taxon>Archosauria</taxon>
        <taxon>Dinosauria</taxon>
        <taxon>Saurischia</taxon>
        <taxon>Theropoda</taxon>
        <taxon>Coelurosauria</taxon>
        <taxon>Aves</taxon>
        <taxon>Neognathae</taxon>
        <taxon>Neoaves</taxon>
        <taxon>Charadriiformes</taxon>
        <taxon>Jacanidae</taxon>
        <taxon>Jacana</taxon>
    </lineage>
</organism>
<dbReference type="EMBL" id="VZTM01022830">
    <property type="protein sequence ID" value="NXS97647.1"/>
    <property type="molecule type" value="Genomic_DNA"/>
</dbReference>
<feature type="non-terminal residue" evidence="7">
    <location>
        <position position="1"/>
    </location>
</feature>
<feature type="compositionally biased region" description="Basic residues" evidence="5">
    <location>
        <begin position="217"/>
        <end position="227"/>
    </location>
</feature>
<feature type="region of interest" description="Disordered" evidence="5">
    <location>
        <begin position="165"/>
        <end position="235"/>
    </location>
</feature>
<evidence type="ECO:0000259" key="6">
    <source>
        <dbReference type="PROSITE" id="PS50118"/>
    </source>
</evidence>
<evidence type="ECO:0000256" key="2">
    <source>
        <dbReference type="ARBA" id="ARBA00023125"/>
    </source>
</evidence>
<proteinExistence type="predicted"/>
<feature type="domain" description="HMG box" evidence="6">
    <location>
        <begin position="232"/>
        <end position="300"/>
    </location>
</feature>
<dbReference type="Pfam" id="PF00505">
    <property type="entry name" value="HMG_box"/>
    <property type="match status" value="1"/>
</dbReference>
<dbReference type="GO" id="GO:0005634">
    <property type="term" value="C:nucleus"/>
    <property type="evidence" value="ECO:0007669"/>
    <property type="project" value="UniProtKB-SubCell"/>
</dbReference>
<dbReference type="Gene3D" id="1.10.30.10">
    <property type="entry name" value="High mobility group box domain"/>
    <property type="match status" value="1"/>
</dbReference>
<accession>A0A7L2YXU8</accession>
<keyword evidence="8" id="KW-1185">Reference proteome</keyword>
<evidence type="ECO:0000256" key="4">
    <source>
        <dbReference type="PROSITE-ProRule" id="PRU00267"/>
    </source>
</evidence>
<sequence>YLFFFQFGNNNNYMNMAEANNAFLAANEQTFHTPSLGDEEFEIPPITPPPESDPALGMADILLPFQSLGDQLPAQGNEFTPQFPPQSLDLPSITISRNLLEQDGVIHTNGLHMDQSHTQVAQYRQDHSLIMRSIVHMTEAAHSGIMPPSQLTTINQSQLSAQLGLNLGGTNLPHTSPSPPASKSATPSPSSSINEEDADESSRATGEKRAAPDSGKKPKTPKKKKKKDPNEPQKPVSAYALFFRDTQAAIKGQNPNATFGEVSKIVASMWDSLGEEQKQVYKRKTEAAKKEYLKALAAYRASLVSKAAAESAEAQTIRSVQQTLASTNLSSSLILNTSLSQHATVSASPQTLQQSLPRAIAPKPLTMRLPMNHVASVTIAPNMPTNIATPLISSMGTNMVATPSPSQQMNQQQMQQQLQHMQLQQMQQHMQHQSQPSPQQQQHSPAASQITSPIPAMGSPQPAPQQHQSQIQSQTQTQVLSQVSIF</sequence>
<dbReference type="SUPFAM" id="SSF47095">
    <property type="entry name" value="HMG-box"/>
    <property type="match status" value="1"/>
</dbReference>
<dbReference type="InterPro" id="IPR051365">
    <property type="entry name" value="TOX_HMG-box_domain"/>
</dbReference>
<gene>
    <name evidence="7" type="primary">Tox3</name>
    <name evidence="7" type="ORF">JACJAC_R09530</name>
</gene>